<dbReference type="PANTHER" id="PTHR12646">
    <property type="entry name" value="NOT56 - RELATED"/>
    <property type="match status" value="1"/>
</dbReference>
<feature type="transmembrane region" description="Helical" evidence="11">
    <location>
        <begin position="717"/>
        <end position="735"/>
    </location>
</feature>
<feature type="transmembrane region" description="Helical" evidence="11">
    <location>
        <begin position="310"/>
        <end position="331"/>
    </location>
</feature>
<accession>A0AA39H0Z0</accession>
<evidence type="ECO:0000256" key="8">
    <source>
        <dbReference type="ARBA" id="ARBA00022989"/>
    </source>
</evidence>
<name>A0AA39H0Z0_9BILA</name>
<comment type="subcellular location">
    <subcellularLocation>
        <location evidence="1">Endoplasmic reticulum membrane</location>
        <topology evidence="1">Multi-pass membrane protein</topology>
    </subcellularLocation>
</comment>
<keyword evidence="8 11" id="KW-1133">Transmembrane helix</keyword>
<evidence type="ECO:0000256" key="2">
    <source>
        <dbReference type="ARBA" id="ARBA00004922"/>
    </source>
</evidence>
<proteinExistence type="predicted"/>
<evidence type="ECO:0000313" key="13">
    <source>
        <dbReference type="Proteomes" id="UP001175271"/>
    </source>
</evidence>
<dbReference type="AlphaFoldDB" id="A0AA39H0Z0"/>
<evidence type="ECO:0000256" key="10">
    <source>
        <dbReference type="ARBA" id="ARBA00049506"/>
    </source>
</evidence>
<reference evidence="12" key="1">
    <citation type="submission" date="2023-06" db="EMBL/GenBank/DDBJ databases">
        <title>Genomic analysis of the entomopathogenic nematode Steinernema hermaphroditum.</title>
        <authorList>
            <person name="Schwarz E.M."/>
            <person name="Heppert J.K."/>
            <person name="Baniya A."/>
            <person name="Schwartz H.T."/>
            <person name="Tan C.-H."/>
            <person name="Antoshechkin I."/>
            <person name="Sternberg P.W."/>
            <person name="Goodrich-Blair H."/>
            <person name="Dillman A.R."/>
        </authorList>
    </citation>
    <scope>NUCLEOTIDE SEQUENCE</scope>
    <source>
        <strain evidence="12">PS9179</strain>
        <tissue evidence="12">Whole animal</tissue>
    </source>
</reference>
<feature type="transmembrane region" description="Helical" evidence="11">
    <location>
        <begin position="210"/>
        <end position="230"/>
    </location>
</feature>
<dbReference type="Pfam" id="PF05208">
    <property type="entry name" value="ALG3"/>
    <property type="match status" value="1"/>
</dbReference>
<sequence>MGCSLFQSCVRTLFTVNSFGFFVVASLLTIAEVLVTFGVIRYVPYTEIDWSTYMQQVECYLNGTRNYALITGDTGPIVYPAGHLFIFRFLYSLTENGTNISRAQYIFGGLYILTILLVFRIYAKTRSIPPFVLVLLCCTSYRIHSIFMLRLFNDPVAMFLLYLAINFLISQQWFLGCVLYSLAVSVKMNILLFAPALFFILLFSNGIFLTAFYLSVCAAVQVVIAAPFLIHDPLSYVMRSFELGRVFMYKWTVNWRILPESVFLDKRIHLVLLLLHVVVLLVFAFKMWFRSQGGLLLLLRNFAYGPRTRIGIQDALYALFTSNLIGITFARSLHYQFYSWYFHSLPFILFINMYRMEDAYGKKDGEGTPTVPWKGIILRVAILLGIEYCWNVYPSTVFSSGLLHVLHALIFVIFEDMKTVDVFTGTSLVTTSVRKHTLQRFFRKYFLEGQKFADEVLVTDVSPTVPIDVRLFRKYYKVIGFLIPMCFFHILWWILAFRYDLFSRFATRWEMPLTMVLGATVAGMTSEGGGAVAFPVMTLLLKIDPVVAKDFSLMIQSCGMTSAAFTIIWMGIALEWRAILVCSLGATIGCVFGLQYIDGLITAAVKKMMFISVWFSFGLALWLLNTQKKRCTFDSIRNISPWKLMVLLVTGFVGGICTSFAGSGVDICSFSILTLLFRVSEKVATPTSVVLMAVNTCVGFFWRQLIMGDVSDLAWEYWSISVPVVVVCAPLGSLLASHFHRLTLAAFVYVLEVLAVVGYLLTGPSLIMIAIGVGIIFFSFLFFYCLMDIGHTVSQELVQEKNKSILTSMDGEVKSVLIQPARRCG</sequence>
<organism evidence="12 13">
    <name type="scientific">Steinernema hermaphroditum</name>
    <dbReference type="NCBI Taxonomy" id="289476"/>
    <lineage>
        <taxon>Eukaryota</taxon>
        <taxon>Metazoa</taxon>
        <taxon>Ecdysozoa</taxon>
        <taxon>Nematoda</taxon>
        <taxon>Chromadorea</taxon>
        <taxon>Rhabditida</taxon>
        <taxon>Tylenchina</taxon>
        <taxon>Panagrolaimomorpha</taxon>
        <taxon>Strongyloidoidea</taxon>
        <taxon>Steinernematidae</taxon>
        <taxon>Steinernema</taxon>
    </lineage>
</organism>
<feature type="transmembrane region" description="Helical" evidence="11">
    <location>
        <begin position="337"/>
        <end position="354"/>
    </location>
</feature>
<feature type="transmembrane region" description="Helical" evidence="11">
    <location>
        <begin position="553"/>
        <end position="572"/>
    </location>
</feature>
<evidence type="ECO:0000256" key="3">
    <source>
        <dbReference type="ARBA" id="ARBA00011964"/>
    </source>
</evidence>
<evidence type="ECO:0000256" key="1">
    <source>
        <dbReference type="ARBA" id="ARBA00004477"/>
    </source>
</evidence>
<keyword evidence="9 11" id="KW-0472">Membrane</keyword>
<comment type="caution">
    <text evidence="12">The sequence shown here is derived from an EMBL/GenBank/DDBJ whole genome shotgun (WGS) entry which is preliminary data.</text>
</comment>
<feature type="transmembrane region" description="Helical" evidence="11">
    <location>
        <begin position="475"/>
        <end position="495"/>
    </location>
</feature>
<feature type="transmembrane region" description="Helical" evidence="11">
    <location>
        <begin position="578"/>
        <end position="596"/>
    </location>
</feature>
<dbReference type="GO" id="GO:0005789">
    <property type="term" value="C:endoplasmic reticulum membrane"/>
    <property type="evidence" value="ECO:0007669"/>
    <property type="project" value="UniProtKB-SubCell"/>
</dbReference>
<feature type="transmembrane region" description="Helical" evidence="11">
    <location>
        <begin position="767"/>
        <end position="787"/>
    </location>
</feature>
<feature type="transmembrane region" description="Helical" evidence="11">
    <location>
        <begin position="105"/>
        <end position="122"/>
    </location>
</feature>
<protein>
    <recommendedName>
        <fullName evidence="3">dolichyl-P-Man:Man5GlcNAc2-PP-dolichol alpha-1,3-mannosyltransferase</fullName>
        <ecNumber evidence="3">2.4.1.258</ecNumber>
    </recommendedName>
</protein>
<evidence type="ECO:0000256" key="11">
    <source>
        <dbReference type="SAM" id="Phobius"/>
    </source>
</evidence>
<evidence type="ECO:0000256" key="5">
    <source>
        <dbReference type="ARBA" id="ARBA00022679"/>
    </source>
</evidence>
<dbReference type="Pfam" id="PF01925">
    <property type="entry name" value="TauE"/>
    <property type="match status" value="1"/>
</dbReference>
<keyword evidence="5" id="KW-0808">Transferase</keyword>
<feature type="transmembrane region" description="Helical" evidence="11">
    <location>
        <begin position="515"/>
        <end position="541"/>
    </location>
</feature>
<feature type="transmembrane region" description="Helical" evidence="11">
    <location>
        <begin position="156"/>
        <end position="174"/>
    </location>
</feature>
<keyword evidence="7" id="KW-0256">Endoplasmic reticulum</keyword>
<dbReference type="GO" id="GO:0052925">
    <property type="term" value="F:dol-P-Man:Man(5)GlcNAc(2)-PP-Dol alpha-1,3-mannosyltransferase activity"/>
    <property type="evidence" value="ECO:0007669"/>
    <property type="project" value="UniProtKB-EC"/>
</dbReference>
<dbReference type="InterPro" id="IPR007873">
    <property type="entry name" value="Glycosyltransferase_ALG3"/>
</dbReference>
<dbReference type="EC" id="2.4.1.258" evidence="3"/>
<comment type="catalytic activity">
    <reaction evidence="10">
        <text>an alpha-D-Man-(1-&gt;2)-alpha-D-Man-(1-&gt;2)-alpha-D-Man-(1-&gt;3)-[alpha-D-Man-(1-&gt;6)]-beta-D-Man-(1-&gt;4)-beta-D-GlcNAc-(1-&gt;4)-alpha-D-GlcNAc-diphospho-di-trans,poly-cis-dolichol + a di-trans,poly-cis-dolichyl beta-D-mannosyl phosphate = an alpha-D-Man-(1-&gt;2)-alpha-D-Man-(1-&gt;2)-alpha-D-Man-(1-&gt;3)-[alpha-D-Man-(1-&gt;3)-alpha-D-Man-(1-&gt;6)]-beta-D-Man-(1-&gt;4)-beta-D-GlcNAc-(1-&gt;4)-alpha-D-GlcNAc-diphospho-di-trans,poly-cis-dolichol + a di-trans,poly-cis-dolichyl phosphate + H(+)</text>
        <dbReference type="Rhea" id="RHEA:29527"/>
        <dbReference type="Rhea" id="RHEA-COMP:19498"/>
        <dbReference type="Rhea" id="RHEA-COMP:19501"/>
        <dbReference type="Rhea" id="RHEA-COMP:19516"/>
        <dbReference type="Rhea" id="RHEA-COMP:19517"/>
        <dbReference type="ChEBI" id="CHEBI:15378"/>
        <dbReference type="ChEBI" id="CHEBI:57683"/>
        <dbReference type="ChEBI" id="CHEBI:58211"/>
        <dbReference type="ChEBI" id="CHEBI:132515"/>
        <dbReference type="ChEBI" id="CHEBI:132516"/>
        <dbReference type="EC" id="2.4.1.258"/>
    </reaction>
    <physiologicalReaction direction="left-to-right" evidence="10">
        <dbReference type="Rhea" id="RHEA:29528"/>
    </physiologicalReaction>
</comment>
<comment type="pathway">
    <text evidence="2">Protein modification; protein glycosylation.</text>
</comment>
<feature type="transmembrane region" description="Helical" evidence="11">
    <location>
        <begin position="128"/>
        <end position="149"/>
    </location>
</feature>
<evidence type="ECO:0000256" key="9">
    <source>
        <dbReference type="ARBA" id="ARBA00023136"/>
    </source>
</evidence>
<feature type="transmembrane region" description="Helical" evidence="11">
    <location>
        <begin position="742"/>
        <end position="761"/>
    </location>
</feature>
<feature type="transmembrane region" description="Helical" evidence="11">
    <location>
        <begin position="644"/>
        <end position="677"/>
    </location>
</feature>
<keyword evidence="13" id="KW-1185">Reference proteome</keyword>
<feature type="transmembrane region" description="Helical" evidence="11">
    <location>
        <begin position="180"/>
        <end position="203"/>
    </location>
</feature>
<feature type="transmembrane region" description="Helical" evidence="11">
    <location>
        <begin position="77"/>
        <end position="93"/>
    </location>
</feature>
<dbReference type="PANTHER" id="PTHR12646:SF0">
    <property type="entry name" value="DOL-P-MAN:MAN(5)GLCNAC(2)-PP-DOL ALPHA-1,3-MANNOSYLTRANSFERASE"/>
    <property type="match status" value="1"/>
</dbReference>
<keyword evidence="4" id="KW-0328">Glycosyltransferase</keyword>
<dbReference type="Proteomes" id="UP001175271">
    <property type="component" value="Unassembled WGS sequence"/>
</dbReference>
<dbReference type="InterPro" id="IPR002781">
    <property type="entry name" value="TM_pro_TauE-like"/>
</dbReference>
<keyword evidence="6 11" id="KW-0812">Transmembrane</keyword>
<gene>
    <name evidence="12" type="ORF">QR680_001400</name>
</gene>
<feature type="transmembrane region" description="Helical" evidence="11">
    <location>
        <begin position="21"/>
        <end position="43"/>
    </location>
</feature>
<feature type="transmembrane region" description="Helical" evidence="11">
    <location>
        <begin position="608"/>
        <end position="624"/>
    </location>
</feature>
<evidence type="ECO:0000256" key="6">
    <source>
        <dbReference type="ARBA" id="ARBA00022692"/>
    </source>
</evidence>
<evidence type="ECO:0000256" key="7">
    <source>
        <dbReference type="ARBA" id="ARBA00022824"/>
    </source>
</evidence>
<feature type="transmembrane region" description="Helical" evidence="11">
    <location>
        <begin position="268"/>
        <end position="289"/>
    </location>
</feature>
<evidence type="ECO:0000313" key="12">
    <source>
        <dbReference type="EMBL" id="KAK0395727.1"/>
    </source>
</evidence>
<evidence type="ECO:0000256" key="4">
    <source>
        <dbReference type="ARBA" id="ARBA00022676"/>
    </source>
</evidence>
<dbReference type="EMBL" id="JAUCMV010000005">
    <property type="protein sequence ID" value="KAK0395727.1"/>
    <property type="molecule type" value="Genomic_DNA"/>
</dbReference>